<dbReference type="Gene3D" id="3.40.50.360">
    <property type="match status" value="1"/>
</dbReference>
<evidence type="ECO:0000256" key="1">
    <source>
        <dbReference type="ARBA" id="ARBA00001917"/>
    </source>
</evidence>
<dbReference type="InterPro" id="IPR008254">
    <property type="entry name" value="Flavodoxin/NO_synth"/>
</dbReference>
<dbReference type="PANTHER" id="PTHR30546">
    <property type="entry name" value="FLAVODOXIN-RELATED PROTEIN WRBA-RELATED"/>
    <property type="match status" value="1"/>
</dbReference>
<dbReference type="GO" id="GO:0010181">
    <property type="term" value="F:FMN binding"/>
    <property type="evidence" value="ECO:0007669"/>
    <property type="project" value="InterPro"/>
</dbReference>
<gene>
    <name evidence="5" type="primary">wrbA</name>
    <name evidence="5" type="ORF">THS5294_03585</name>
</gene>
<dbReference type="GO" id="GO:0003955">
    <property type="term" value="F:NAD(P)H dehydrogenase (quinone) activity"/>
    <property type="evidence" value="ECO:0007669"/>
    <property type="project" value="UniProtKB-EC"/>
</dbReference>
<dbReference type="eggNOG" id="COG0655">
    <property type="taxonomic scope" value="Bacteria"/>
</dbReference>
<name>A0A0P1F3H2_9RHOB</name>
<dbReference type="Pfam" id="PF00258">
    <property type="entry name" value="Flavodoxin_1"/>
    <property type="match status" value="1"/>
</dbReference>
<dbReference type="GO" id="GO:0016020">
    <property type="term" value="C:membrane"/>
    <property type="evidence" value="ECO:0007669"/>
    <property type="project" value="TreeGrafter"/>
</dbReference>
<dbReference type="InterPro" id="IPR001226">
    <property type="entry name" value="Flavodoxin_CS"/>
</dbReference>
<evidence type="ECO:0000313" key="6">
    <source>
        <dbReference type="Proteomes" id="UP000051298"/>
    </source>
</evidence>
<evidence type="ECO:0000256" key="3">
    <source>
        <dbReference type="ARBA" id="ARBA00022643"/>
    </source>
</evidence>
<proteinExistence type="predicted"/>
<keyword evidence="5" id="KW-0560">Oxidoreductase</keyword>
<dbReference type="SUPFAM" id="SSF52218">
    <property type="entry name" value="Flavoproteins"/>
    <property type="match status" value="1"/>
</dbReference>
<feature type="domain" description="Flavodoxin-like" evidence="4">
    <location>
        <begin position="4"/>
        <end position="184"/>
    </location>
</feature>
<dbReference type="PROSITE" id="PS00201">
    <property type="entry name" value="FLAVODOXIN"/>
    <property type="match status" value="1"/>
</dbReference>
<comment type="cofactor">
    <cofactor evidence="1">
        <name>FMN</name>
        <dbReference type="ChEBI" id="CHEBI:58210"/>
    </cofactor>
</comment>
<dbReference type="PROSITE" id="PS50902">
    <property type="entry name" value="FLAVODOXIN_LIKE"/>
    <property type="match status" value="1"/>
</dbReference>
<dbReference type="RefSeq" id="WP_058124735.1">
    <property type="nucleotide sequence ID" value="NZ_CYRX01000033.1"/>
</dbReference>
<sequence>MTRLAIVYYSQTGNTALIAAAVAEGAETVAGVDVLRIPIAADGTLSADDWAALDAADAIIFGTATHMGGPAWQFKRMADDSGLRWLDRAWLDKIAGGFTCAGSPNGDKGTVMLYLATLAAQHGMMWVSLGQLPAQLENSTPAEQNWVGGSFGPTATAPAKGAVAQGDLLSARTYGARLATVAKA</sequence>
<evidence type="ECO:0000313" key="5">
    <source>
        <dbReference type="EMBL" id="CUH62271.1"/>
    </source>
</evidence>
<reference evidence="5 6" key="1">
    <citation type="submission" date="2015-09" db="EMBL/GenBank/DDBJ databases">
        <authorList>
            <consortium name="Swine Surveillance"/>
        </authorList>
    </citation>
    <scope>NUCLEOTIDE SEQUENCE [LARGE SCALE GENOMIC DNA]</scope>
    <source>
        <strain evidence="5 6">CECT 5294</strain>
    </source>
</reference>
<organism evidence="5 6">
    <name type="scientific">Thalassobacter stenotrophicus</name>
    <dbReference type="NCBI Taxonomy" id="266809"/>
    <lineage>
        <taxon>Bacteria</taxon>
        <taxon>Pseudomonadati</taxon>
        <taxon>Pseudomonadota</taxon>
        <taxon>Alphaproteobacteria</taxon>
        <taxon>Rhodobacterales</taxon>
        <taxon>Roseobacteraceae</taxon>
        <taxon>Thalassobacter</taxon>
    </lineage>
</organism>
<dbReference type="STRING" id="266809.PM03_03290"/>
<accession>A0A0P1F3H2</accession>
<dbReference type="EC" id="1.6.5.2" evidence="5"/>
<dbReference type="InterPro" id="IPR029039">
    <property type="entry name" value="Flavoprotein-like_sf"/>
</dbReference>
<dbReference type="PANTHER" id="PTHR30546:SF23">
    <property type="entry name" value="FLAVOPROTEIN-LIKE PROTEIN YCP4-RELATED"/>
    <property type="match status" value="1"/>
</dbReference>
<dbReference type="GO" id="GO:0009055">
    <property type="term" value="F:electron transfer activity"/>
    <property type="evidence" value="ECO:0007669"/>
    <property type="project" value="InterPro"/>
</dbReference>
<dbReference type="AlphaFoldDB" id="A0A0P1F3H2"/>
<dbReference type="EMBL" id="CYRX01000033">
    <property type="protein sequence ID" value="CUH62271.1"/>
    <property type="molecule type" value="Genomic_DNA"/>
</dbReference>
<keyword evidence="2" id="KW-0285">Flavoprotein</keyword>
<protein>
    <submittedName>
        <fullName evidence="5">NAD(P)H dehydrogenase (Quinone)</fullName>
        <ecNumber evidence="5">1.6.5.2</ecNumber>
    </submittedName>
</protein>
<evidence type="ECO:0000256" key="2">
    <source>
        <dbReference type="ARBA" id="ARBA00022630"/>
    </source>
</evidence>
<keyword evidence="3" id="KW-0288">FMN</keyword>
<evidence type="ECO:0000259" key="4">
    <source>
        <dbReference type="PROSITE" id="PS50902"/>
    </source>
</evidence>
<dbReference type="Proteomes" id="UP000051298">
    <property type="component" value="Unassembled WGS sequence"/>
</dbReference>